<gene>
    <name evidence="2" type="ORF">LSH36_56g02009</name>
</gene>
<protein>
    <recommendedName>
        <fullName evidence="4">Asparaginase</fullName>
    </recommendedName>
</protein>
<name>A0AAD9K571_9ANNE</name>
<evidence type="ECO:0000313" key="3">
    <source>
        <dbReference type="Proteomes" id="UP001208570"/>
    </source>
</evidence>
<accession>A0AAD9K571</accession>
<feature type="region of interest" description="Disordered" evidence="1">
    <location>
        <begin position="1"/>
        <end position="24"/>
    </location>
</feature>
<keyword evidence="3" id="KW-1185">Reference proteome</keyword>
<evidence type="ECO:0000256" key="1">
    <source>
        <dbReference type="SAM" id="MobiDB-lite"/>
    </source>
</evidence>
<proteinExistence type="predicted"/>
<evidence type="ECO:0000313" key="2">
    <source>
        <dbReference type="EMBL" id="KAK2164999.1"/>
    </source>
</evidence>
<dbReference type="EMBL" id="JAODUP010000056">
    <property type="protein sequence ID" value="KAK2164999.1"/>
    <property type="molecule type" value="Genomic_DNA"/>
</dbReference>
<dbReference type="Proteomes" id="UP001208570">
    <property type="component" value="Unassembled WGS sequence"/>
</dbReference>
<evidence type="ECO:0008006" key="4">
    <source>
        <dbReference type="Google" id="ProtNLM"/>
    </source>
</evidence>
<sequence>MSKRGSDDGTVIPQLRNANMERENGNNARKLSCYDRERGKEVSEILVLYSGGTIGMKDLKDGRLRGLAVACRTTDHYHPCSNLGLGISEGCFVFDFASLPLEVARPI</sequence>
<organism evidence="2 3">
    <name type="scientific">Paralvinella palmiformis</name>
    <dbReference type="NCBI Taxonomy" id="53620"/>
    <lineage>
        <taxon>Eukaryota</taxon>
        <taxon>Metazoa</taxon>
        <taxon>Spiralia</taxon>
        <taxon>Lophotrochozoa</taxon>
        <taxon>Annelida</taxon>
        <taxon>Polychaeta</taxon>
        <taxon>Sedentaria</taxon>
        <taxon>Canalipalpata</taxon>
        <taxon>Terebellida</taxon>
        <taxon>Terebelliformia</taxon>
        <taxon>Alvinellidae</taxon>
        <taxon>Paralvinella</taxon>
    </lineage>
</organism>
<dbReference type="AlphaFoldDB" id="A0AAD9K571"/>
<reference evidence="2" key="1">
    <citation type="journal article" date="2023" name="Mol. Biol. Evol.">
        <title>Third-Generation Sequencing Reveals the Adaptive Role of the Epigenome in Three Deep-Sea Polychaetes.</title>
        <authorList>
            <person name="Perez M."/>
            <person name="Aroh O."/>
            <person name="Sun Y."/>
            <person name="Lan Y."/>
            <person name="Juniper S.K."/>
            <person name="Young C.R."/>
            <person name="Angers B."/>
            <person name="Qian P.Y."/>
        </authorList>
    </citation>
    <scope>NUCLEOTIDE SEQUENCE</scope>
    <source>
        <strain evidence="2">P08H-3</strain>
    </source>
</reference>
<comment type="caution">
    <text evidence="2">The sequence shown here is derived from an EMBL/GenBank/DDBJ whole genome shotgun (WGS) entry which is preliminary data.</text>
</comment>